<evidence type="ECO:0000256" key="2">
    <source>
        <dbReference type="ARBA" id="ARBA00022679"/>
    </source>
</evidence>
<dbReference type="EMBL" id="RIAR02000001">
    <property type="protein sequence ID" value="NSL85977.1"/>
    <property type="molecule type" value="Genomic_DNA"/>
</dbReference>
<evidence type="ECO:0000256" key="1">
    <source>
        <dbReference type="ARBA" id="ARBA00022603"/>
    </source>
</evidence>
<dbReference type="OrthoDB" id="1442552at2"/>
<dbReference type="AlphaFoldDB" id="A0A3S1CWA7"/>
<protein>
    <submittedName>
        <fullName evidence="3">Uncharacterized protein</fullName>
    </submittedName>
</protein>
<keyword evidence="4" id="KW-1185">Reference proteome</keyword>
<dbReference type="Pfam" id="PF04072">
    <property type="entry name" value="LCM"/>
    <property type="match status" value="1"/>
</dbReference>
<keyword evidence="1" id="KW-0489">Methyltransferase</keyword>
<organism evidence="3 4">
    <name type="scientific">Chitinophaga solisilvae</name>
    <dbReference type="NCBI Taxonomy" id="1233460"/>
    <lineage>
        <taxon>Bacteria</taxon>
        <taxon>Pseudomonadati</taxon>
        <taxon>Bacteroidota</taxon>
        <taxon>Chitinophagia</taxon>
        <taxon>Chitinophagales</taxon>
        <taxon>Chitinophagaceae</taxon>
        <taxon>Chitinophaga</taxon>
    </lineage>
</organism>
<dbReference type="InterPro" id="IPR007213">
    <property type="entry name" value="Ppm1/Ppm2/Tcmp"/>
</dbReference>
<comment type="caution">
    <text evidence="3">The sequence shown here is derived from an EMBL/GenBank/DDBJ whole genome shotgun (WGS) entry which is preliminary data.</text>
</comment>
<dbReference type="Proteomes" id="UP000281028">
    <property type="component" value="Unassembled WGS sequence"/>
</dbReference>
<dbReference type="Gene3D" id="3.40.50.150">
    <property type="entry name" value="Vaccinia Virus protein VP39"/>
    <property type="match status" value="1"/>
</dbReference>
<evidence type="ECO:0000313" key="4">
    <source>
        <dbReference type="Proteomes" id="UP000281028"/>
    </source>
</evidence>
<evidence type="ECO:0000313" key="3">
    <source>
        <dbReference type="EMBL" id="NSL85977.1"/>
    </source>
</evidence>
<proteinExistence type="predicted"/>
<name>A0A3S1CWA7_9BACT</name>
<dbReference type="SUPFAM" id="SSF53335">
    <property type="entry name" value="S-adenosyl-L-methionine-dependent methyltransferases"/>
    <property type="match status" value="1"/>
</dbReference>
<sequence>MENNIPERNYNTISPSAGALLAMKALTDIPFAREAAMLAGSQATDITAASHRNPAFWARVVHFENRYHSINQLLTGIQAANILELSSGFSFRGLATTQQQAVHYIDTDLPELIAAKRSFLQSLSAALPPAAGMLETLPLNALDAPAFTATTGRFRPGQLAILNEGLLMYLSIPEKEQLCRIIRETLLRHGGYWITADCYLKHSTAGNPVLQADQELNSFFLQHNIQENMFDSFDDAAGFFRRNGFEIDGEAQPDYTRLTAYNQLLKNSSPEQLSALRKRGKIQATWRLKPIPS</sequence>
<dbReference type="GO" id="GO:0008168">
    <property type="term" value="F:methyltransferase activity"/>
    <property type="evidence" value="ECO:0007669"/>
    <property type="project" value="UniProtKB-KW"/>
</dbReference>
<dbReference type="InterPro" id="IPR029063">
    <property type="entry name" value="SAM-dependent_MTases_sf"/>
</dbReference>
<dbReference type="GO" id="GO:0032259">
    <property type="term" value="P:methylation"/>
    <property type="evidence" value="ECO:0007669"/>
    <property type="project" value="UniProtKB-KW"/>
</dbReference>
<keyword evidence="2" id="KW-0808">Transferase</keyword>
<reference evidence="3" key="1">
    <citation type="submission" date="2020-05" db="EMBL/GenBank/DDBJ databases">
        <title>Chitinophaga laudate sp. nov., isolated from a tropical peat swamp.</title>
        <authorList>
            <person name="Goh C.B.S."/>
            <person name="Lee M.S."/>
            <person name="Parimannan S."/>
            <person name="Pasbakhsh P."/>
            <person name="Yule C.M."/>
            <person name="Rajandas H."/>
            <person name="Loke S."/>
            <person name="Croft L."/>
            <person name="Tan J.B.L."/>
        </authorList>
    </citation>
    <scope>NUCLEOTIDE SEQUENCE</scope>
    <source>
        <strain evidence="3">Mgbs1</strain>
    </source>
</reference>
<gene>
    <name evidence="3" type="ORF">ECE50_003980</name>
</gene>
<accession>A0A3S1CWA7</accession>